<protein>
    <submittedName>
        <fullName evidence="1">15389_t:CDS:1</fullName>
    </submittedName>
</protein>
<evidence type="ECO:0000313" key="1">
    <source>
        <dbReference type="EMBL" id="CAG8686622.1"/>
    </source>
</evidence>
<comment type="caution">
    <text evidence="1">The sequence shown here is derived from an EMBL/GenBank/DDBJ whole genome shotgun (WGS) entry which is preliminary data.</text>
</comment>
<proteinExistence type="predicted"/>
<organism evidence="1 2">
    <name type="scientific">Cetraspora pellucida</name>
    <dbReference type="NCBI Taxonomy" id="1433469"/>
    <lineage>
        <taxon>Eukaryota</taxon>
        <taxon>Fungi</taxon>
        <taxon>Fungi incertae sedis</taxon>
        <taxon>Mucoromycota</taxon>
        <taxon>Glomeromycotina</taxon>
        <taxon>Glomeromycetes</taxon>
        <taxon>Diversisporales</taxon>
        <taxon>Gigasporaceae</taxon>
        <taxon>Cetraspora</taxon>
    </lineage>
</organism>
<dbReference type="Proteomes" id="UP000789366">
    <property type="component" value="Unassembled WGS sequence"/>
</dbReference>
<name>A0ACA9P2U0_9GLOM</name>
<feature type="non-terminal residue" evidence="1">
    <location>
        <position position="1"/>
    </location>
</feature>
<sequence length="380" mass="42272">AELSNLLKREPAEVVEDLNMLVDLGIVRLTAESKPIALYEKVVIEFPVLIGPKEYHYAAYAKHQDYQPGQIKRKTLEAEYNHWSQNTPYKFHLTAITTSKLTNAIQISNVDIPTETITIQPEPFPSISPIELPKNIQVSEPSKQKEVISEQTTINNQGKISLPSLSNKFSKDTYFALSPAQFEKLKSISETIFKLTNEVLLDTVQQKTLTETWIESRYGIQAELVLKVAELGLPQIPSFEALFIAGDKAFLATLRNRDTSGVIPLTYVLSKNDLTKNFDLLAKDKAVLKPGDLSRGEGIKFGKYFTEKAWQAEIKAATNSHEDRTKDGQYEDITVFLADGLVQGVASRVSASEVINVAQGGLSQAVILSEAKTEKESQVE</sequence>
<accession>A0ACA9P2U0</accession>
<reference evidence="1" key="1">
    <citation type="submission" date="2021-06" db="EMBL/GenBank/DDBJ databases">
        <authorList>
            <person name="Kallberg Y."/>
            <person name="Tangrot J."/>
            <person name="Rosling A."/>
        </authorList>
    </citation>
    <scope>NUCLEOTIDE SEQUENCE</scope>
    <source>
        <strain evidence="1">28 12/20/2015</strain>
    </source>
</reference>
<evidence type="ECO:0000313" key="2">
    <source>
        <dbReference type="Proteomes" id="UP000789366"/>
    </source>
</evidence>
<gene>
    <name evidence="1" type="ORF">SPELUC_LOCUS10476</name>
</gene>
<keyword evidence="2" id="KW-1185">Reference proteome</keyword>
<dbReference type="EMBL" id="CAJVPW010019624">
    <property type="protein sequence ID" value="CAG8686622.1"/>
    <property type="molecule type" value="Genomic_DNA"/>
</dbReference>